<dbReference type="PANTHER" id="PTHR23508">
    <property type="entry name" value="CARBOXYLIC ACID TRANSPORTER PROTEIN HOMOLOG"/>
    <property type="match status" value="1"/>
</dbReference>
<dbReference type="EMBL" id="BASH01000005">
    <property type="protein sequence ID" value="GAD17075.1"/>
    <property type="molecule type" value="Genomic_DNA"/>
</dbReference>
<feature type="transmembrane region" description="Helical" evidence="6">
    <location>
        <begin position="112"/>
        <end position="135"/>
    </location>
</feature>
<feature type="transmembrane region" description="Helical" evidence="6">
    <location>
        <begin position="312"/>
        <end position="329"/>
    </location>
</feature>
<dbReference type="AlphaFoldDB" id="S4PQB9"/>
<feature type="transmembrane region" description="Helical" evidence="6">
    <location>
        <begin position="61"/>
        <end position="81"/>
    </location>
</feature>
<sequence>MEQQMEVQERIDKTKESPLFYKIFALVAGGMFLDACDVFLASAVATTILKSQWATLSQESYFLSSGFLGLFIGSILAGFIGDFKGRKVAYQFNLLLFSVFTFLAAFAPNMAFLIICRLVAAIGLGSEIVTGYAMINEFAPVQTRGRWCAITALVANAGAPVTLVTASIIIPRFGWRVLFIGVGIVAGVLWYLRRDIPESPRWLIAHGRMQEANKTIEKLEVNGVREDTDSFAPKQVIHRHSFGVSLFVAVVAVSAVIVCQFTFTSWVPTLLSQRGLNISNSLWTTAFIEIGAPVGCGVGAILVDRIGRKKTIIPAFFMTAVFGFLYAQQSTMTGVITVGFMLEVCFYILMAAVVAVYTSELFETKVRVRGAGIANGVAKLFTVAMPIVVAWMLKVSSPSVIFITISGIALFAGIVVWVFGDETNQKNIG</sequence>
<reference evidence="9" key="1">
    <citation type="journal article" date="2013" name="Genome Announc.">
        <title>Draft Genome Sequence of D-Branched-Chain Amino Acid Producer Lactobacillus otakiensis JCM 15040T, Isolated from a Traditional Japanese Pickle.</title>
        <authorList>
            <person name="Doi K."/>
            <person name="Mori K."/>
            <person name="Mutaguchi Y."/>
            <person name="Tashiro K."/>
            <person name="Fujino Y."/>
            <person name="Ohmori T."/>
            <person name="Kuhara S."/>
            <person name="Ohshima T."/>
        </authorList>
    </citation>
    <scope>NUCLEOTIDE SEQUENCE [LARGE SCALE GENOMIC DNA]</scope>
    <source>
        <strain evidence="9">JCM 15040</strain>
    </source>
</reference>
<feature type="transmembrane region" description="Helical" evidence="6">
    <location>
        <begin position="399"/>
        <end position="419"/>
    </location>
</feature>
<comment type="caution">
    <text evidence="8">The sequence shown here is derived from an EMBL/GenBank/DDBJ whole genome shotgun (WGS) entry which is preliminary data.</text>
</comment>
<feature type="transmembrane region" description="Helical" evidence="6">
    <location>
        <begin position="370"/>
        <end position="393"/>
    </location>
</feature>
<dbReference type="InterPro" id="IPR005828">
    <property type="entry name" value="MFS_sugar_transport-like"/>
</dbReference>
<protein>
    <submittedName>
        <fullName evidence="8">Major facilitator superfamily permease</fullName>
    </submittedName>
</protein>
<dbReference type="CDD" id="cd17316">
    <property type="entry name" value="MFS_SV2_like"/>
    <property type="match status" value="1"/>
</dbReference>
<feature type="domain" description="Major facilitator superfamily (MFS) profile" evidence="7">
    <location>
        <begin position="23"/>
        <end position="424"/>
    </location>
</feature>
<evidence type="ECO:0000256" key="3">
    <source>
        <dbReference type="ARBA" id="ARBA00022692"/>
    </source>
</evidence>
<evidence type="ECO:0000313" key="9">
    <source>
        <dbReference type="Proteomes" id="UP000016361"/>
    </source>
</evidence>
<dbReference type="PROSITE" id="PS50850">
    <property type="entry name" value="MFS"/>
    <property type="match status" value="1"/>
</dbReference>
<keyword evidence="9" id="KW-1185">Reference proteome</keyword>
<keyword evidence="5 6" id="KW-0472">Membrane</keyword>
<feature type="transmembrane region" description="Helical" evidence="6">
    <location>
        <begin position="88"/>
        <end position="106"/>
    </location>
</feature>
<feature type="transmembrane region" description="Helical" evidence="6">
    <location>
        <begin position="20"/>
        <end position="49"/>
    </location>
</feature>
<dbReference type="STRING" id="1423780.FD05_GL001868"/>
<organism evidence="8 9">
    <name type="scientific">Lentilactobacillus otakiensis DSM 19908 = JCM 15040</name>
    <dbReference type="NCBI Taxonomy" id="1423780"/>
    <lineage>
        <taxon>Bacteria</taxon>
        <taxon>Bacillati</taxon>
        <taxon>Bacillota</taxon>
        <taxon>Bacilli</taxon>
        <taxon>Lactobacillales</taxon>
        <taxon>Lactobacillaceae</taxon>
        <taxon>Lentilactobacillus</taxon>
    </lineage>
</organism>
<dbReference type="Gene3D" id="1.20.1250.20">
    <property type="entry name" value="MFS general substrate transporter like domains"/>
    <property type="match status" value="1"/>
</dbReference>
<name>S4PQB9_9LACO</name>
<dbReference type="GO" id="GO:0005886">
    <property type="term" value="C:plasma membrane"/>
    <property type="evidence" value="ECO:0007669"/>
    <property type="project" value="UniProtKB-SubCell"/>
</dbReference>
<keyword evidence="2" id="KW-0813">Transport</keyword>
<feature type="transmembrane region" description="Helical" evidence="6">
    <location>
        <begin position="147"/>
        <end position="169"/>
    </location>
</feature>
<dbReference type="InterPro" id="IPR036259">
    <property type="entry name" value="MFS_trans_sf"/>
</dbReference>
<dbReference type="InterPro" id="IPR005829">
    <property type="entry name" value="Sugar_transporter_CS"/>
</dbReference>
<evidence type="ECO:0000259" key="7">
    <source>
        <dbReference type="PROSITE" id="PS50850"/>
    </source>
</evidence>
<feature type="transmembrane region" description="Helical" evidence="6">
    <location>
        <begin position="242"/>
        <end position="263"/>
    </location>
</feature>
<evidence type="ECO:0000256" key="4">
    <source>
        <dbReference type="ARBA" id="ARBA00022989"/>
    </source>
</evidence>
<dbReference type="InterPro" id="IPR020846">
    <property type="entry name" value="MFS_dom"/>
</dbReference>
<evidence type="ECO:0000256" key="1">
    <source>
        <dbReference type="ARBA" id="ARBA00004651"/>
    </source>
</evidence>
<keyword evidence="4 6" id="KW-1133">Transmembrane helix</keyword>
<comment type="subcellular location">
    <subcellularLocation>
        <location evidence="1">Cell membrane</location>
        <topology evidence="1">Multi-pass membrane protein</topology>
    </subcellularLocation>
</comment>
<dbReference type="GO" id="GO:0046943">
    <property type="term" value="F:carboxylic acid transmembrane transporter activity"/>
    <property type="evidence" value="ECO:0007669"/>
    <property type="project" value="TreeGrafter"/>
</dbReference>
<feature type="transmembrane region" description="Helical" evidence="6">
    <location>
        <begin position="175"/>
        <end position="192"/>
    </location>
</feature>
<dbReference type="RefSeq" id="WP_020281515.1">
    <property type="nucleotide sequence ID" value="NZ_AZED01000003.1"/>
</dbReference>
<dbReference type="SUPFAM" id="SSF103473">
    <property type="entry name" value="MFS general substrate transporter"/>
    <property type="match status" value="1"/>
</dbReference>
<evidence type="ECO:0000256" key="2">
    <source>
        <dbReference type="ARBA" id="ARBA00022448"/>
    </source>
</evidence>
<keyword evidence="3 6" id="KW-0812">Transmembrane</keyword>
<feature type="transmembrane region" description="Helical" evidence="6">
    <location>
        <begin position="335"/>
        <end position="358"/>
    </location>
</feature>
<evidence type="ECO:0000313" key="8">
    <source>
        <dbReference type="EMBL" id="GAD17075.1"/>
    </source>
</evidence>
<dbReference type="eggNOG" id="COG2271">
    <property type="taxonomic scope" value="Bacteria"/>
</dbReference>
<accession>S4PQB9</accession>
<dbReference type="PROSITE" id="PS00216">
    <property type="entry name" value="SUGAR_TRANSPORT_1"/>
    <property type="match status" value="1"/>
</dbReference>
<evidence type="ECO:0000256" key="5">
    <source>
        <dbReference type="ARBA" id="ARBA00023136"/>
    </source>
</evidence>
<dbReference type="Pfam" id="PF00083">
    <property type="entry name" value="Sugar_tr"/>
    <property type="match status" value="1"/>
</dbReference>
<dbReference type="GeneID" id="301046906"/>
<feature type="transmembrane region" description="Helical" evidence="6">
    <location>
        <begin position="283"/>
        <end position="303"/>
    </location>
</feature>
<dbReference type="PANTHER" id="PTHR23508:SF10">
    <property type="entry name" value="CARBOXYLIC ACID TRANSPORTER PROTEIN HOMOLOG"/>
    <property type="match status" value="1"/>
</dbReference>
<evidence type="ECO:0000256" key="6">
    <source>
        <dbReference type="SAM" id="Phobius"/>
    </source>
</evidence>
<dbReference type="Proteomes" id="UP000016361">
    <property type="component" value="Unassembled WGS sequence"/>
</dbReference>
<dbReference type="PATRIC" id="fig|1423780.4.peg.1892"/>
<proteinExistence type="predicted"/>
<gene>
    <name evidence="8" type="ORF">LOT_1613</name>
</gene>